<organism evidence="15 16">
    <name type="scientific">Escallonia herrerae</name>
    <dbReference type="NCBI Taxonomy" id="1293975"/>
    <lineage>
        <taxon>Eukaryota</taxon>
        <taxon>Viridiplantae</taxon>
        <taxon>Streptophyta</taxon>
        <taxon>Embryophyta</taxon>
        <taxon>Tracheophyta</taxon>
        <taxon>Spermatophyta</taxon>
        <taxon>Magnoliopsida</taxon>
        <taxon>eudicotyledons</taxon>
        <taxon>Gunneridae</taxon>
        <taxon>Pentapetalae</taxon>
        <taxon>asterids</taxon>
        <taxon>campanulids</taxon>
        <taxon>Escalloniales</taxon>
        <taxon>Escalloniaceae</taxon>
        <taxon>Escallonia</taxon>
    </lineage>
</organism>
<feature type="coiled-coil region" evidence="12">
    <location>
        <begin position="94"/>
        <end position="121"/>
    </location>
</feature>
<dbReference type="GO" id="GO:0003677">
    <property type="term" value="F:DNA binding"/>
    <property type="evidence" value="ECO:0007669"/>
    <property type="project" value="UniProtKB-UniRule"/>
</dbReference>
<gene>
    <name evidence="15" type="ORF">RJ639_042704</name>
</gene>
<dbReference type="InterPro" id="IPR002913">
    <property type="entry name" value="START_lipid-bd_dom"/>
</dbReference>
<dbReference type="SMART" id="SM00389">
    <property type="entry name" value="HOX"/>
    <property type="match status" value="1"/>
</dbReference>
<dbReference type="InterPro" id="IPR013978">
    <property type="entry name" value="MEKHLA"/>
</dbReference>
<feature type="domain" description="START" evidence="14">
    <location>
        <begin position="201"/>
        <end position="429"/>
    </location>
</feature>
<dbReference type="SMART" id="SM00234">
    <property type="entry name" value="START"/>
    <property type="match status" value="1"/>
</dbReference>
<dbReference type="Pfam" id="PF08670">
    <property type="entry name" value="MEKHLA"/>
    <property type="match status" value="2"/>
</dbReference>
<dbReference type="InterPro" id="IPR009057">
    <property type="entry name" value="Homeodomain-like_sf"/>
</dbReference>
<evidence type="ECO:0000256" key="2">
    <source>
        <dbReference type="ARBA" id="ARBA00010338"/>
    </source>
</evidence>
<dbReference type="GO" id="GO:0008289">
    <property type="term" value="F:lipid binding"/>
    <property type="evidence" value="ECO:0007669"/>
    <property type="project" value="InterPro"/>
</dbReference>
<dbReference type="CDD" id="cd14686">
    <property type="entry name" value="bZIP"/>
    <property type="match status" value="1"/>
</dbReference>
<evidence type="ECO:0000256" key="10">
    <source>
        <dbReference type="PROSITE-ProRule" id="PRU00108"/>
    </source>
</evidence>
<dbReference type="PANTHER" id="PTHR45950:SF10">
    <property type="entry name" value="HOMEOBOX-LEUCINE ZIPPER PROTEIN REVOLUTA"/>
    <property type="match status" value="1"/>
</dbReference>
<feature type="domain" description="Homeobox" evidence="13">
    <location>
        <begin position="20"/>
        <end position="84"/>
    </location>
</feature>
<reference evidence="15" key="1">
    <citation type="submission" date="2022-12" db="EMBL/GenBank/DDBJ databases">
        <title>Draft genome assemblies for two species of Escallonia (Escalloniales).</title>
        <authorList>
            <person name="Chanderbali A."/>
            <person name="Dervinis C."/>
            <person name="Anghel I."/>
            <person name="Soltis D."/>
            <person name="Soltis P."/>
            <person name="Zapata F."/>
        </authorList>
    </citation>
    <scope>NUCLEOTIDE SEQUENCE</scope>
    <source>
        <strain evidence="15">UCBG64.0493</strain>
        <tissue evidence="15">Leaf</tissue>
    </source>
</reference>
<evidence type="ECO:0000256" key="9">
    <source>
        <dbReference type="ARBA" id="ARBA00023242"/>
    </source>
</evidence>
<dbReference type="InterPro" id="IPR023393">
    <property type="entry name" value="START-like_dom_sf"/>
</dbReference>
<dbReference type="Gene3D" id="3.30.530.20">
    <property type="match status" value="1"/>
</dbReference>
<proteinExistence type="inferred from homology"/>
<evidence type="ECO:0000256" key="7">
    <source>
        <dbReference type="ARBA" id="ARBA00023155"/>
    </source>
</evidence>
<evidence type="ECO:0000256" key="5">
    <source>
        <dbReference type="ARBA" id="ARBA00023054"/>
    </source>
</evidence>
<keyword evidence="7 10" id="KW-0371">Homeobox</keyword>
<comment type="similarity">
    <text evidence="2">Belongs to the HD-ZIP homeobox family. Class III subfamily.</text>
</comment>
<comment type="caution">
    <text evidence="15">The sequence shown here is derived from an EMBL/GenBank/DDBJ whole genome shotgun (WGS) entry which is preliminary data.</text>
</comment>
<dbReference type="PANTHER" id="PTHR45950">
    <property type="entry name" value="HOMEOBOX-LEUCINE ZIPPER PROTEIN ATHB-14"/>
    <property type="match status" value="1"/>
</dbReference>
<dbReference type="GO" id="GO:0005634">
    <property type="term" value="C:nucleus"/>
    <property type="evidence" value="ECO:0007669"/>
    <property type="project" value="UniProtKB-SubCell"/>
</dbReference>
<keyword evidence="8" id="KW-0804">Transcription</keyword>
<evidence type="ECO:0000259" key="14">
    <source>
        <dbReference type="PROSITE" id="PS50848"/>
    </source>
</evidence>
<evidence type="ECO:0000256" key="8">
    <source>
        <dbReference type="ARBA" id="ARBA00023163"/>
    </source>
</evidence>
<keyword evidence="5 12" id="KW-0175">Coiled coil</keyword>
<evidence type="ECO:0000256" key="12">
    <source>
        <dbReference type="SAM" id="Coils"/>
    </source>
</evidence>
<dbReference type="CDD" id="cd00086">
    <property type="entry name" value="homeodomain"/>
    <property type="match status" value="1"/>
</dbReference>
<dbReference type="SUPFAM" id="SSF55961">
    <property type="entry name" value="Bet v1-like"/>
    <property type="match status" value="1"/>
</dbReference>
<sequence>MAMVVAQHHRESSSGSIGKHLDNGKYVRYTAEQVEALERVYAECPKPSSLRRQQLIRECPILSNIEPKQIKVWFQNRRCREKQRKEASRLSTVNRKLSAMNKLLMEENDRLQKQVSQLVCENGYMRQQLQTVCPLSRLPKTVHSLIFGICGTAVLWGTACEVFLADALQLDKNLIVLMASVATTDGSCESAVTTPQHSLRDANNPAGLLSIAEETLAEFLSKATGTAVDWVQMPGMKPGPDSVGIFAISHSCSGVAARACGLVSLEPTKIVEILKDRPSWFRDCRNLEVFTVFPAGNGGTIELLYTQMYAPTTLAPARDLWSLRYTTSLENGSLVVCERSLSGSGAGPSAAAASQFIRGEMLPSGYLIRPCDGGGSIIHIVDHLNLEAWSVPEVLRPLYESSKVVAQKMTIAALRYIRQIAQETSGEVVYGLGRQPAVLRTFSQRLSRGFNDAINGFNDDGWSLMNCDGAEDVIVAVNSTNNLVTSSNSLPLLGGILCAKASMLLQNVPPAVLVRFLREHRSEWADFNVDAYSAASLKASSYTYPGMRPTRFTGSQIIMPLGQTIEHEEVWTLALPSYSFFSSCYSMLEVIRLEGHSFGQEDAFISRDIHLLQLCSGVDENAVGACSELVFAPIDEMFPDNAPLLPSGFRIIPLDSKSVEFNFLQLNVNSCFITSSGILFATGLLMDFVVQGDVQDTLTTHRTLDLTSSLEVGPATNQTAADKSSSYNLRSVLTIAFQFPFENNLPDNVATMARQYVRSVIASVQRVAMAISPSGLGPTAGPKLSPGSPEALTLANWICQSYRQVLLVLLFLYHLGTELLKSDSLGGDSLLKNLWHHQDAILCCSLKLIMDLMVCNEAGSLIISALSLFFWWVLQSLPVFIFANQAGLDMLETTLVALQDITLDKIFDDSGRKALGSDFAKIMQQGSAYLPGGICMSTMGRHVSYEQAISWKVLAADENTLHCLAFSFVNWSFV</sequence>
<evidence type="ECO:0000256" key="11">
    <source>
        <dbReference type="RuleBase" id="RU000682"/>
    </source>
</evidence>
<evidence type="ECO:0000256" key="6">
    <source>
        <dbReference type="ARBA" id="ARBA00023125"/>
    </source>
</evidence>
<dbReference type="EMBL" id="JAVXUP010000677">
    <property type="protein sequence ID" value="KAK3023115.1"/>
    <property type="molecule type" value="Genomic_DNA"/>
</dbReference>
<dbReference type="CDD" id="cd08875">
    <property type="entry name" value="START_ArGLABRA2_like"/>
    <property type="match status" value="1"/>
</dbReference>
<name>A0AA89B0W8_9ASTE</name>
<protein>
    <submittedName>
        <fullName evidence="15">Uncharacterized protein</fullName>
    </submittedName>
</protein>
<keyword evidence="6 10" id="KW-0238">DNA-binding</keyword>
<keyword evidence="9 10" id="KW-0539">Nucleus</keyword>
<dbReference type="Pfam" id="PF00046">
    <property type="entry name" value="Homeodomain"/>
    <property type="match status" value="1"/>
</dbReference>
<evidence type="ECO:0000313" key="15">
    <source>
        <dbReference type="EMBL" id="KAK3023115.1"/>
    </source>
</evidence>
<evidence type="ECO:0000313" key="16">
    <source>
        <dbReference type="Proteomes" id="UP001188597"/>
    </source>
</evidence>
<dbReference type="GO" id="GO:0003700">
    <property type="term" value="F:DNA-binding transcription factor activity"/>
    <property type="evidence" value="ECO:0007669"/>
    <property type="project" value="InterPro"/>
</dbReference>
<dbReference type="AlphaFoldDB" id="A0AA89B0W8"/>
<keyword evidence="3" id="KW-0221">Differentiation</keyword>
<keyword evidence="16" id="KW-1185">Reference proteome</keyword>
<dbReference type="Gene3D" id="1.10.10.60">
    <property type="entry name" value="Homeodomain-like"/>
    <property type="match status" value="1"/>
</dbReference>
<dbReference type="Pfam" id="PF01852">
    <property type="entry name" value="START"/>
    <property type="match status" value="1"/>
</dbReference>
<dbReference type="InterPro" id="IPR001356">
    <property type="entry name" value="HD"/>
</dbReference>
<dbReference type="PROSITE" id="PS50071">
    <property type="entry name" value="HOMEOBOX_2"/>
    <property type="match status" value="1"/>
</dbReference>
<dbReference type="InterPro" id="IPR044830">
    <property type="entry name" value="HD-Zip_III"/>
</dbReference>
<comment type="subcellular location">
    <subcellularLocation>
        <location evidence="1 10 11">Nucleus</location>
    </subcellularLocation>
</comment>
<evidence type="ECO:0000256" key="1">
    <source>
        <dbReference type="ARBA" id="ARBA00004123"/>
    </source>
</evidence>
<evidence type="ECO:0000256" key="4">
    <source>
        <dbReference type="ARBA" id="ARBA00023015"/>
    </source>
</evidence>
<evidence type="ECO:0000256" key="3">
    <source>
        <dbReference type="ARBA" id="ARBA00022782"/>
    </source>
</evidence>
<dbReference type="SUPFAM" id="SSF46689">
    <property type="entry name" value="Homeodomain-like"/>
    <property type="match status" value="1"/>
</dbReference>
<evidence type="ECO:0000259" key="13">
    <source>
        <dbReference type="PROSITE" id="PS50071"/>
    </source>
</evidence>
<dbReference type="FunFam" id="1.10.10.60:FF:000197">
    <property type="entry name" value="Homeobox-leucine zipper protein REVOLUTA"/>
    <property type="match status" value="1"/>
</dbReference>
<dbReference type="Proteomes" id="UP001188597">
    <property type="component" value="Unassembled WGS sequence"/>
</dbReference>
<keyword evidence="4" id="KW-0805">Transcription regulation</keyword>
<accession>A0AA89B0W8</accession>
<dbReference type="PROSITE" id="PS50848">
    <property type="entry name" value="START"/>
    <property type="match status" value="1"/>
</dbReference>
<feature type="DNA-binding region" description="Homeobox" evidence="10">
    <location>
        <begin position="22"/>
        <end position="85"/>
    </location>
</feature>
<dbReference type="GO" id="GO:0030154">
    <property type="term" value="P:cell differentiation"/>
    <property type="evidence" value="ECO:0007669"/>
    <property type="project" value="UniProtKB-KW"/>
</dbReference>